<dbReference type="InterPro" id="IPR002052">
    <property type="entry name" value="DNA_methylase_N6_adenine_CS"/>
</dbReference>
<organism evidence="3 4">
    <name type="scientific">Peptostreptococcus anaerobius</name>
    <dbReference type="NCBI Taxonomy" id="1261"/>
    <lineage>
        <taxon>Bacteria</taxon>
        <taxon>Bacillati</taxon>
        <taxon>Bacillota</taxon>
        <taxon>Clostridia</taxon>
        <taxon>Peptostreptococcales</taxon>
        <taxon>Peptostreptococcaceae</taxon>
        <taxon>Peptostreptococcus</taxon>
    </lineage>
</organism>
<dbReference type="Pfam" id="PF03602">
    <property type="entry name" value="Cons_hypoth95"/>
    <property type="match status" value="1"/>
</dbReference>
<dbReference type="GO" id="GO:0003676">
    <property type="term" value="F:nucleic acid binding"/>
    <property type="evidence" value="ECO:0007669"/>
    <property type="project" value="InterPro"/>
</dbReference>
<keyword evidence="2 3" id="KW-0808">Transferase</keyword>
<dbReference type="GO" id="GO:0031167">
    <property type="term" value="P:rRNA methylation"/>
    <property type="evidence" value="ECO:0007669"/>
    <property type="project" value="InterPro"/>
</dbReference>
<dbReference type="PANTHER" id="PTHR43542:SF1">
    <property type="entry name" value="METHYLTRANSFERASE"/>
    <property type="match status" value="1"/>
</dbReference>
<dbReference type="InterPro" id="IPR004398">
    <property type="entry name" value="RNA_MeTrfase_RsmD"/>
</dbReference>
<dbReference type="PROSITE" id="PS00092">
    <property type="entry name" value="N6_MTASE"/>
    <property type="match status" value="1"/>
</dbReference>
<proteinExistence type="predicted"/>
<evidence type="ECO:0000256" key="1">
    <source>
        <dbReference type="ARBA" id="ARBA00022603"/>
    </source>
</evidence>
<dbReference type="PANTHER" id="PTHR43542">
    <property type="entry name" value="METHYLTRANSFERASE"/>
    <property type="match status" value="1"/>
</dbReference>
<evidence type="ECO:0000313" key="4">
    <source>
        <dbReference type="Proteomes" id="UP000070326"/>
    </source>
</evidence>
<keyword evidence="1 3" id="KW-0489">Methyltransferase</keyword>
<sequence length="186" mass="20668">MRVISGSARGLKLNTPEDYDIRPTTDRVKESMFNVISPYVYDAEVLDLFSGSGALGVEALSRGASHVYFCDKDPKSIGVTKSNISKTKFEARSTVILGDYLKAISNISSKKEKMDIIFIDPPYYKGLFGEVLKEIVDQGILEEDGILVVEHDYQVAIEEVDGLNIIKNKKYGKTAVTIYGLEDEDE</sequence>
<dbReference type="NCBIfam" id="TIGR00095">
    <property type="entry name" value="16S rRNA (guanine(966)-N(2))-methyltransferase RsmD"/>
    <property type="match status" value="1"/>
</dbReference>
<protein>
    <submittedName>
        <fullName evidence="3">RNA methyltransferase, RsmD family</fullName>
    </submittedName>
</protein>
<dbReference type="STRING" id="1261.HMPREF3195_00544"/>
<dbReference type="SUPFAM" id="SSF53335">
    <property type="entry name" value="S-adenosyl-L-methionine-dependent methyltransferases"/>
    <property type="match status" value="1"/>
</dbReference>
<dbReference type="InterPro" id="IPR029063">
    <property type="entry name" value="SAM-dependent_MTases_sf"/>
</dbReference>
<reference evidence="3 4" key="1">
    <citation type="submission" date="2016-02" db="EMBL/GenBank/DDBJ databases">
        <authorList>
            <person name="Wen L."/>
            <person name="He K."/>
            <person name="Yang H."/>
        </authorList>
    </citation>
    <scope>NUCLEOTIDE SEQUENCE [LARGE SCALE GENOMIC DNA]</scope>
    <source>
        <strain evidence="3 4">MJR8628A</strain>
    </source>
</reference>
<dbReference type="PIRSF" id="PIRSF004553">
    <property type="entry name" value="CHP00095"/>
    <property type="match status" value="1"/>
</dbReference>
<dbReference type="AlphaFoldDB" id="A0A135YWL7"/>
<dbReference type="CDD" id="cd02440">
    <property type="entry name" value="AdoMet_MTases"/>
    <property type="match status" value="1"/>
</dbReference>
<gene>
    <name evidence="3" type="ORF">HMPREF3195_00544</name>
</gene>
<dbReference type="Gene3D" id="3.40.50.150">
    <property type="entry name" value="Vaccinia Virus protein VP39"/>
    <property type="match status" value="1"/>
</dbReference>
<dbReference type="Proteomes" id="UP000070326">
    <property type="component" value="Unassembled WGS sequence"/>
</dbReference>
<evidence type="ECO:0000313" key="3">
    <source>
        <dbReference type="EMBL" id="KXI13741.1"/>
    </source>
</evidence>
<dbReference type="PATRIC" id="fig|1261.3.peg.1195"/>
<accession>A0A135YWL7</accession>
<dbReference type="EMBL" id="LSQZ01000018">
    <property type="protein sequence ID" value="KXI13741.1"/>
    <property type="molecule type" value="Genomic_DNA"/>
</dbReference>
<dbReference type="RefSeq" id="WP_060916851.1">
    <property type="nucleotide sequence ID" value="NZ_JAWEAY010000012.1"/>
</dbReference>
<evidence type="ECO:0000256" key="2">
    <source>
        <dbReference type="ARBA" id="ARBA00022679"/>
    </source>
</evidence>
<comment type="caution">
    <text evidence="3">The sequence shown here is derived from an EMBL/GenBank/DDBJ whole genome shotgun (WGS) entry which is preliminary data.</text>
</comment>
<dbReference type="eggNOG" id="COG0742">
    <property type="taxonomic scope" value="Bacteria"/>
</dbReference>
<name>A0A135YWL7_9FIRM</name>
<dbReference type="GO" id="GO:0008168">
    <property type="term" value="F:methyltransferase activity"/>
    <property type="evidence" value="ECO:0007669"/>
    <property type="project" value="UniProtKB-KW"/>
</dbReference>